<comment type="caution">
    <text evidence="1">The sequence shown here is derived from an EMBL/GenBank/DDBJ whole genome shotgun (WGS) entry which is preliminary data.</text>
</comment>
<gene>
    <name evidence="1" type="ORF">COLAER_01915</name>
</gene>
<dbReference type="AlphaFoldDB" id="A4EBU2"/>
<proteinExistence type="predicted"/>
<dbReference type="EMBL" id="AAVN02000008">
    <property type="protein sequence ID" value="EBA39051.1"/>
    <property type="molecule type" value="Genomic_DNA"/>
</dbReference>
<name>A4EBU2_COLAA</name>
<reference evidence="1 2" key="2">
    <citation type="submission" date="2007-04" db="EMBL/GenBank/DDBJ databases">
        <authorList>
            <person name="Fulton L."/>
            <person name="Clifton S."/>
            <person name="Fulton B."/>
            <person name="Xu J."/>
            <person name="Minx P."/>
            <person name="Mardis E.R."/>
            <person name="Wilson R.K."/>
        </authorList>
    </citation>
    <scope>NUCLEOTIDE SEQUENCE [LARGE SCALE GENOMIC DNA]</scope>
    <source>
        <strain evidence="2">ATCC 25986 / DSM 3979 / JCM 10188 / KCTC 3647 / NCTC 11838 / VPI 1003</strain>
    </source>
</reference>
<dbReference type="Proteomes" id="UP000002979">
    <property type="component" value="Unassembled WGS sequence"/>
</dbReference>
<organism evidence="1 2">
    <name type="scientific">Collinsella aerofaciens (strain ATCC 25986 / DSM 3979 / JCM 10188 / KCTC 3647 / NCTC 11838 / VPI 1003)</name>
    <dbReference type="NCBI Taxonomy" id="411903"/>
    <lineage>
        <taxon>Bacteria</taxon>
        <taxon>Bacillati</taxon>
        <taxon>Actinomycetota</taxon>
        <taxon>Coriobacteriia</taxon>
        <taxon>Coriobacteriales</taxon>
        <taxon>Coriobacteriaceae</taxon>
        <taxon>Collinsella</taxon>
    </lineage>
</organism>
<accession>A4EBU2</accession>
<reference evidence="1 2" key="1">
    <citation type="submission" date="2007-01" db="EMBL/GenBank/DDBJ databases">
        <title>Draft genome sequence of Collinsella aerofaciens (ATCC 25986).</title>
        <authorList>
            <person name="Sudarsanam P."/>
            <person name="Ley R."/>
            <person name="Guruge J."/>
            <person name="Turnbaugh P.J."/>
            <person name="Mahowald M."/>
            <person name="Liep D."/>
            <person name="Gordon J."/>
        </authorList>
    </citation>
    <scope>NUCLEOTIDE SEQUENCE [LARGE SCALE GENOMIC DNA]</scope>
    <source>
        <strain evidence="2">ATCC 25986 / DSM 3979 / JCM 10188 / KCTC 3647 / NCTC 11838 / VPI 1003</strain>
    </source>
</reference>
<protein>
    <submittedName>
        <fullName evidence="1">Uncharacterized protein</fullName>
    </submittedName>
</protein>
<evidence type="ECO:0000313" key="1">
    <source>
        <dbReference type="EMBL" id="EBA39051.1"/>
    </source>
</evidence>
<evidence type="ECO:0000313" key="2">
    <source>
        <dbReference type="Proteomes" id="UP000002979"/>
    </source>
</evidence>
<sequence>MFSLVPGVGTARHAECFANVVHGAVKGELAAELSRSERNDSISHLGENGLSLRICSLALELIVKTALIFDTERPALIGHERIDFERSSFGAMPETLRDLERFVEFDTSDANAAFACWEREGDCRSGLHRRGRAIVDVPEREPCTCGTGFAGVPIEQFGYFILGGGGWLLGIRVGGIEPHAIIAANFIAIFEIFDPIHPLGSEHEGEGFVGDEDSGRQLVNMLVGKILSKNVANDAFGTNSLKFEYNRDIDSLKHIGRNAAVGKGLSYARNTLLGGDALCAYLVVVPRKRLNQILGCMMDKPCGFMRNENRGIH</sequence>